<evidence type="ECO:0000259" key="2">
    <source>
        <dbReference type="Pfam" id="PF07885"/>
    </source>
</evidence>
<evidence type="ECO:0000313" key="3">
    <source>
        <dbReference type="EMBL" id="MFC5567798.1"/>
    </source>
</evidence>
<sequence>MTATVVLVMATVLTFYEVLRLTSAHLSDLPIPLRARTVAVVLACFAGHTVAVWIYAIAYWVLAVVWQVPSFSGVPVTGLLDCVYFSVVSYTSLGFGDQVPVGPARLIAGVEALNGLLLIGWSASFTYLAMERYWPMHDARRRRGDDPAPRDSEASEP</sequence>
<feature type="transmembrane region" description="Helical" evidence="1">
    <location>
        <begin position="74"/>
        <end position="93"/>
    </location>
</feature>
<evidence type="ECO:0000313" key="4">
    <source>
        <dbReference type="Proteomes" id="UP001596056"/>
    </source>
</evidence>
<comment type="caution">
    <text evidence="3">The sequence shown here is derived from an EMBL/GenBank/DDBJ whole genome shotgun (WGS) entry which is preliminary data.</text>
</comment>
<keyword evidence="1" id="KW-1133">Transmembrane helix</keyword>
<dbReference type="EMBL" id="JBHSNA010000019">
    <property type="protein sequence ID" value="MFC5567798.1"/>
    <property type="molecule type" value="Genomic_DNA"/>
</dbReference>
<evidence type="ECO:0000256" key="1">
    <source>
        <dbReference type="SAM" id="Phobius"/>
    </source>
</evidence>
<dbReference type="Gene3D" id="1.10.287.70">
    <property type="match status" value="1"/>
</dbReference>
<dbReference type="Pfam" id="PF07885">
    <property type="entry name" value="Ion_trans_2"/>
    <property type="match status" value="1"/>
</dbReference>
<keyword evidence="1" id="KW-0812">Transmembrane</keyword>
<feature type="transmembrane region" description="Helical" evidence="1">
    <location>
        <begin position="113"/>
        <end position="134"/>
    </location>
</feature>
<keyword evidence="3" id="KW-0407">Ion channel</keyword>
<accession>A0ABW0SFL5</accession>
<gene>
    <name evidence="3" type="ORF">ACFPOC_15400</name>
</gene>
<feature type="domain" description="Potassium channel" evidence="2">
    <location>
        <begin position="57"/>
        <end position="125"/>
    </location>
</feature>
<keyword evidence="3" id="KW-0406">Ion transport</keyword>
<organism evidence="3 4">
    <name type="scientific">Rubellimicrobium aerolatum</name>
    <dbReference type="NCBI Taxonomy" id="490979"/>
    <lineage>
        <taxon>Bacteria</taxon>
        <taxon>Pseudomonadati</taxon>
        <taxon>Pseudomonadota</taxon>
        <taxon>Alphaproteobacteria</taxon>
        <taxon>Rhodobacterales</taxon>
        <taxon>Roseobacteraceae</taxon>
        <taxon>Rubellimicrobium</taxon>
    </lineage>
</organism>
<keyword evidence="4" id="KW-1185">Reference proteome</keyword>
<dbReference type="SUPFAM" id="SSF81324">
    <property type="entry name" value="Voltage-gated potassium channels"/>
    <property type="match status" value="1"/>
</dbReference>
<feature type="transmembrane region" description="Helical" evidence="1">
    <location>
        <begin position="36"/>
        <end position="62"/>
    </location>
</feature>
<dbReference type="Proteomes" id="UP001596056">
    <property type="component" value="Unassembled WGS sequence"/>
</dbReference>
<reference evidence="4" key="1">
    <citation type="journal article" date="2019" name="Int. J. Syst. Evol. Microbiol.">
        <title>The Global Catalogue of Microorganisms (GCM) 10K type strain sequencing project: providing services to taxonomists for standard genome sequencing and annotation.</title>
        <authorList>
            <consortium name="The Broad Institute Genomics Platform"/>
            <consortium name="The Broad Institute Genome Sequencing Center for Infectious Disease"/>
            <person name="Wu L."/>
            <person name="Ma J."/>
        </authorList>
    </citation>
    <scope>NUCLEOTIDE SEQUENCE [LARGE SCALE GENOMIC DNA]</scope>
    <source>
        <strain evidence="4">KACC 11588</strain>
    </source>
</reference>
<keyword evidence="3" id="KW-0813">Transport</keyword>
<dbReference type="InterPro" id="IPR013099">
    <property type="entry name" value="K_chnl_dom"/>
</dbReference>
<keyword evidence="1" id="KW-0472">Membrane</keyword>
<proteinExistence type="predicted"/>
<protein>
    <submittedName>
        <fullName evidence="3">Potassium channel family protein</fullName>
    </submittedName>
</protein>
<dbReference type="RefSeq" id="WP_209842679.1">
    <property type="nucleotide sequence ID" value="NZ_JAGGJP010000018.1"/>
</dbReference>
<name>A0ABW0SFL5_9RHOB</name>
<dbReference type="GO" id="GO:0034220">
    <property type="term" value="P:monoatomic ion transmembrane transport"/>
    <property type="evidence" value="ECO:0007669"/>
    <property type="project" value="UniProtKB-KW"/>
</dbReference>